<keyword evidence="2" id="KW-1185">Reference proteome</keyword>
<sequence length="122" mass="14304">MKIFWSYARLDDMKPKRKISKLRKEFENVLSQTVGKKCEVFFDTDSLNWGVKWREEIGGSRKAFKNTFKEDGEEAEINRQLNKASFAIADLQMMDFRELRNEKLDSKKVENFLDRMAGAVGV</sequence>
<protein>
    <recommendedName>
        <fullName evidence="3">TIR domain-containing protein</fullName>
    </recommendedName>
</protein>
<dbReference type="AlphaFoldDB" id="A0A317TAT1"/>
<evidence type="ECO:0008006" key="3">
    <source>
        <dbReference type="Google" id="ProtNLM"/>
    </source>
</evidence>
<accession>A0A317TAT1</accession>
<evidence type="ECO:0000313" key="1">
    <source>
        <dbReference type="EMBL" id="PWW82776.1"/>
    </source>
</evidence>
<name>A0A317TAT1_9CHLB</name>
<reference evidence="2" key="1">
    <citation type="submission" date="2017-10" db="EMBL/GenBank/DDBJ databases">
        <authorList>
            <person name="Gaisin V.A."/>
            <person name="Rysina M.S."/>
            <person name="Grouzdev D.S."/>
        </authorList>
    </citation>
    <scope>NUCLEOTIDE SEQUENCE [LARGE SCALE GENOMIC DNA]</scope>
    <source>
        <strain evidence="2">V1</strain>
    </source>
</reference>
<dbReference type="OrthoDB" id="658391at2"/>
<comment type="caution">
    <text evidence="1">The sequence shown here is derived from an EMBL/GenBank/DDBJ whole genome shotgun (WGS) entry which is preliminary data.</text>
</comment>
<evidence type="ECO:0000313" key="2">
    <source>
        <dbReference type="Proteomes" id="UP000246278"/>
    </source>
</evidence>
<dbReference type="EMBL" id="PDNZ01000002">
    <property type="protein sequence ID" value="PWW82776.1"/>
    <property type="molecule type" value="Genomic_DNA"/>
</dbReference>
<dbReference type="Proteomes" id="UP000246278">
    <property type="component" value="Unassembled WGS sequence"/>
</dbReference>
<organism evidence="1 2">
    <name type="scientific">Prosthecochloris marina</name>
    <dbReference type="NCBI Taxonomy" id="2017681"/>
    <lineage>
        <taxon>Bacteria</taxon>
        <taxon>Pseudomonadati</taxon>
        <taxon>Chlorobiota</taxon>
        <taxon>Chlorobiia</taxon>
        <taxon>Chlorobiales</taxon>
        <taxon>Chlorobiaceae</taxon>
        <taxon>Prosthecochloris</taxon>
    </lineage>
</organism>
<gene>
    <name evidence="1" type="ORF">CR164_03275</name>
</gene>
<dbReference type="RefSeq" id="WP_110022495.1">
    <property type="nucleotide sequence ID" value="NZ_PDNZ01000002.1"/>
</dbReference>
<proteinExistence type="predicted"/>